<dbReference type="EMBL" id="PVTJ01000009">
    <property type="protein sequence ID" value="PRY56471.1"/>
    <property type="molecule type" value="Genomic_DNA"/>
</dbReference>
<dbReference type="Proteomes" id="UP000238176">
    <property type="component" value="Unassembled WGS sequence"/>
</dbReference>
<keyword evidence="3" id="KW-1185">Reference proteome</keyword>
<gene>
    <name evidence="2" type="ORF">B0I28_109120</name>
</gene>
<evidence type="ECO:0000313" key="3">
    <source>
        <dbReference type="Proteomes" id="UP000238176"/>
    </source>
</evidence>
<sequence length="50" mass="5557">MSKPKKRSTSQGERKRARALAAEEHLPYAEALRRVRLAAAPEPAEEADRG</sequence>
<dbReference type="AlphaFoldDB" id="A0A2T0UEU9"/>
<reference evidence="2 3" key="1">
    <citation type="submission" date="2018-03" db="EMBL/GenBank/DDBJ databases">
        <title>Genomic Encyclopedia of Type Strains, Phase III (KMG-III): the genomes of soil and plant-associated and newly described type strains.</title>
        <authorList>
            <person name="Whitman W."/>
        </authorList>
    </citation>
    <scope>NUCLEOTIDE SEQUENCE [LARGE SCALE GENOMIC DNA]</scope>
    <source>
        <strain evidence="2 3">CGMCC 4.7067</strain>
    </source>
</reference>
<organism evidence="2 3">
    <name type="scientific">Glycomyces artemisiae</name>
    <dbReference type="NCBI Taxonomy" id="1076443"/>
    <lineage>
        <taxon>Bacteria</taxon>
        <taxon>Bacillati</taxon>
        <taxon>Actinomycetota</taxon>
        <taxon>Actinomycetes</taxon>
        <taxon>Glycomycetales</taxon>
        <taxon>Glycomycetaceae</taxon>
        <taxon>Glycomyces</taxon>
    </lineage>
</organism>
<proteinExistence type="predicted"/>
<evidence type="ECO:0000256" key="1">
    <source>
        <dbReference type="SAM" id="MobiDB-lite"/>
    </source>
</evidence>
<accession>A0A2T0UEU9</accession>
<protein>
    <submittedName>
        <fullName evidence="2">Uncharacterized protein</fullName>
    </submittedName>
</protein>
<name>A0A2T0UEU9_9ACTN</name>
<comment type="caution">
    <text evidence="2">The sequence shown here is derived from an EMBL/GenBank/DDBJ whole genome shotgun (WGS) entry which is preliminary data.</text>
</comment>
<evidence type="ECO:0000313" key="2">
    <source>
        <dbReference type="EMBL" id="PRY56471.1"/>
    </source>
</evidence>
<feature type="region of interest" description="Disordered" evidence="1">
    <location>
        <begin position="1"/>
        <end position="22"/>
    </location>
</feature>
<dbReference type="RefSeq" id="WP_181245893.1">
    <property type="nucleotide sequence ID" value="NZ_PVTJ01000009.1"/>
</dbReference>